<sequence length="132" mass="14413">MDIGADGLNSADVVLGSVPACLCFYRGHLHVIDGKAEPESFESASIFICLCFCWANQKQINPSPRLITAAINCTWNSVAGVNLSTVIYMYTNDGVTSRRPEELPPGPVKQSRAHNIPKKDAHVHCKNGMVER</sequence>
<dbReference type="EMBL" id="JACEGQ020000001">
    <property type="protein sequence ID" value="KAH8520216.1"/>
    <property type="molecule type" value="Genomic_DNA"/>
</dbReference>
<keyword evidence="2" id="KW-1185">Reference proteome</keyword>
<dbReference type="AlphaFoldDB" id="A0A8T2ZS31"/>
<dbReference type="Proteomes" id="UP000807159">
    <property type="component" value="Chromosome 1"/>
</dbReference>
<name>A0A8T2ZS31_POPDE</name>
<reference evidence="1" key="1">
    <citation type="journal article" date="2021" name="J. Hered.">
        <title>Genome Assembly of Salicaceae Populus deltoides (Eastern Cottonwood) I-69 Based on Nanopore Sequencing and Hi-C Technologies.</title>
        <authorList>
            <person name="Bai S."/>
            <person name="Wu H."/>
            <person name="Zhang J."/>
            <person name="Pan Z."/>
            <person name="Zhao W."/>
            <person name="Li Z."/>
            <person name="Tong C."/>
        </authorList>
    </citation>
    <scope>NUCLEOTIDE SEQUENCE</scope>
    <source>
        <tissue evidence="1">Leaf</tissue>
    </source>
</reference>
<accession>A0A8T2ZS31</accession>
<comment type="caution">
    <text evidence="1">The sequence shown here is derived from an EMBL/GenBank/DDBJ whole genome shotgun (WGS) entry which is preliminary data.</text>
</comment>
<proteinExistence type="predicted"/>
<evidence type="ECO:0000313" key="1">
    <source>
        <dbReference type="EMBL" id="KAH8520216.1"/>
    </source>
</evidence>
<organism evidence="1 2">
    <name type="scientific">Populus deltoides</name>
    <name type="common">Eastern poplar</name>
    <name type="synonym">Eastern cottonwood</name>
    <dbReference type="NCBI Taxonomy" id="3696"/>
    <lineage>
        <taxon>Eukaryota</taxon>
        <taxon>Viridiplantae</taxon>
        <taxon>Streptophyta</taxon>
        <taxon>Embryophyta</taxon>
        <taxon>Tracheophyta</taxon>
        <taxon>Spermatophyta</taxon>
        <taxon>Magnoliopsida</taxon>
        <taxon>eudicotyledons</taxon>
        <taxon>Gunneridae</taxon>
        <taxon>Pentapetalae</taxon>
        <taxon>rosids</taxon>
        <taxon>fabids</taxon>
        <taxon>Malpighiales</taxon>
        <taxon>Salicaceae</taxon>
        <taxon>Saliceae</taxon>
        <taxon>Populus</taxon>
    </lineage>
</organism>
<protein>
    <submittedName>
        <fullName evidence="1">Uncharacterized protein</fullName>
    </submittedName>
</protein>
<gene>
    <name evidence="1" type="ORF">H0E87_001618</name>
</gene>
<evidence type="ECO:0000313" key="2">
    <source>
        <dbReference type="Proteomes" id="UP000807159"/>
    </source>
</evidence>